<name>A0ABV2NC57_9HYPH</name>
<dbReference type="PANTHER" id="PTHR43537">
    <property type="entry name" value="TRANSCRIPTIONAL REGULATOR, GNTR FAMILY"/>
    <property type="match status" value="1"/>
</dbReference>
<sequence>MSLPQMPAAATVTVTRPAPGVVGASTWTRSAPKSAVALRNASISVPCLPPSLSARRHALRYVPSTHSVICYNGHRTKGRNMSSASASELETGEIMPDWVRPIVKESLSERAYRELRLALMRGQLRPDTRLRLRPMSARFGISATPMREALLKLVAEKALALDARGSVVVPRLTLDQLLEIRAIRTDLEGRAAAAGAARESAEVDVLEAIHAQISQCHASRDFARAVNVNTEFHLTLCKIGQMPILYEIVELLWVRCGPILSHLYDDGVPDWEPHPHRRIIDALRDRDPVAARDAVREDIERGGSGLFAHVRAAAKG</sequence>
<evidence type="ECO:0000259" key="4">
    <source>
        <dbReference type="PROSITE" id="PS50949"/>
    </source>
</evidence>
<gene>
    <name evidence="5" type="ORF">ABIC20_001376</name>
</gene>
<organism evidence="5 6">
    <name type="scientific">Methylobacterium radiotolerans</name>
    <dbReference type="NCBI Taxonomy" id="31998"/>
    <lineage>
        <taxon>Bacteria</taxon>
        <taxon>Pseudomonadati</taxon>
        <taxon>Pseudomonadota</taxon>
        <taxon>Alphaproteobacteria</taxon>
        <taxon>Hyphomicrobiales</taxon>
        <taxon>Methylobacteriaceae</taxon>
        <taxon>Methylobacterium</taxon>
    </lineage>
</organism>
<dbReference type="SMART" id="SM00895">
    <property type="entry name" value="FCD"/>
    <property type="match status" value="1"/>
</dbReference>
<feature type="domain" description="HTH gntR-type" evidence="4">
    <location>
        <begin position="105"/>
        <end position="171"/>
    </location>
</feature>
<dbReference type="PROSITE" id="PS50949">
    <property type="entry name" value="HTH_GNTR"/>
    <property type="match status" value="1"/>
</dbReference>
<dbReference type="InterPro" id="IPR036388">
    <property type="entry name" value="WH-like_DNA-bd_sf"/>
</dbReference>
<dbReference type="Gene3D" id="1.20.120.530">
    <property type="entry name" value="GntR ligand-binding domain-like"/>
    <property type="match status" value="1"/>
</dbReference>
<keyword evidence="3" id="KW-0804">Transcription</keyword>
<dbReference type="SUPFAM" id="SSF46785">
    <property type="entry name" value="Winged helix' DNA-binding domain"/>
    <property type="match status" value="1"/>
</dbReference>
<keyword evidence="6" id="KW-1185">Reference proteome</keyword>
<proteinExistence type="predicted"/>
<evidence type="ECO:0000256" key="1">
    <source>
        <dbReference type="ARBA" id="ARBA00023015"/>
    </source>
</evidence>
<evidence type="ECO:0000256" key="3">
    <source>
        <dbReference type="ARBA" id="ARBA00023163"/>
    </source>
</evidence>
<dbReference type="InterPro" id="IPR011711">
    <property type="entry name" value="GntR_C"/>
</dbReference>
<dbReference type="SMART" id="SM00345">
    <property type="entry name" value="HTH_GNTR"/>
    <property type="match status" value="1"/>
</dbReference>
<dbReference type="EMBL" id="JBEPNW010000002">
    <property type="protein sequence ID" value="MET3864067.1"/>
    <property type="molecule type" value="Genomic_DNA"/>
</dbReference>
<dbReference type="InterPro" id="IPR036390">
    <property type="entry name" value="WH_DNA-bd_sf"/>
</dbReference>
<keyword evidence="2 5" id="KW-0238">DNA-binding</keyword>
<dbReference type="InterPro" id="IPR008920">
    <property type="entry name" value="TF_FadR/GntR_C"/>
</dbReference>
<reference evidence="5 6" key="1">
    <citation type="submission" date="2024-06" db="EMBL/GenBank/DDBJ databases">
        <title>Genomics of switchgrass bacterial isolates.</title>
        <authorList>
            <person name="Shade A."/>
        </authorList>
    </citation>
    <scope>NUCLEOTIDE SEQUENCE [LARGE SCALE GENOMIC DNA]</scope>
    <source>
        <strain evidence="5 6">PvP084</strain>
    </source>
</reference>
<evidence type="ECO:0000313" key="5">
    <source>
        <dbReference type="EMBL" id="MET3864067.1"/>
    </source>
</evidence>
<evidence type="ECO:0000313" key="6">
    <source>
        <dbReference type="Proteomes" id="UP001549119"/>
    </source>
</evidence>
<evidence type="ECO:0000256" key="2">
    <source>
        <dbReference type="ARBA" id="ARBA00023125"/>
    </source>
</evidence>
<dbReference type="Gene3D" id="1.10.10.10">
    <property type="entry name" value="Winged helix-like DNA-binding domain superfamily/Winged helix DNA-binding domain"/>
    <property type="match status" value="1"/>
</dbReference>
<dbReference type="InterPro" id="IPR000524">
    <property type="entry name" value="Tscrpt_reg_HTH_GntR"/>
</dbReference>
<keyword evidence="1" id="KW-0805">Transcription regulation</keyword>
<dbReference type="Pfam" id="PF07729">
    <property type="entry name" value="FCD"/>
    <property type="match status" value="1"/>
</dbReference>
<dbReference type="SUPFAM" id="SSF48008">
    <property type="entry name" value="GntR ligand-binding domain-like"/>
    <property type="match status" value="1"/>
</dbReference>
<accession>A0ABV2NC57</accession>
<dbReference type="Pfam" id="PF00392">
    <property type="entry name" value="GntR"/>
    <property type="match status" value="1"/>
</dbReference>
<comment type="caution">
    <text evidence="5">The sequence shown here is derived from an EMBL/GenBank/DDBJ whole genome shotgun (WGS) entry which is preliminary data.</text>
</comment>
<protein>
    <submittedName>
        <fullName evidence="5">DNA-binding GntR family transcriptional regulator</fullName>
    </submittedName>
</protein>
<dbReference type="Proteomes" id="UP001549119">
    <property type="component" value="Unassembled WGS sequence"/>
</dbReference>
<dbReference type="GO" id="GO:0003677">
    <property type="term" value="F:DNA binding"/>
    <property type="evidence" value="ECO:0007669"/>
    <property type="project" value="UniProtKB-KW"/>
</dbReference>
<dbReference type="PANTHER" id="PTHR43537:SF39">
    <property type="entry name" value="HTH-TYPE TRANSCRIPTIONAL REGULATOR MCBR"/>
    <property type="match status" value="1"/>
</dbReference>